<dbReference type="OrthoDB" id="275009at2"/>
<reference evidence="1 2" key="1">
    <citation type="submission" date="2019-02" db="EMBL/GenBank/DDBJ databases">
        <title>Deep-cultivation of Planctomycetes and their phenomic and genomic characterization uncovers novel biology.</title>
        <authorList>
            <person name="Wiegand S."/>
            <person name="Jogler M."/>
            <person name="Boedeker C."/>
            <person name="Pinto D."/>
            <person name="Vollmers J."/>
            <person name="Rivas-Marin E."/>
            <person name="Kohn T."/>
            <person name="Peeters S.H."/>
            <person name="Heuer A."/>
            <person name="Rast P."/>
            <person name="Oberbeckmann S."/>
            <person name="Bunk B."/>
            <person name="Jeske O."/>
            <person name="Meyerdierks A."/>
            <person name="Storesund J.E."/>
            <person name="Kallscheuer N."/>
            <person name="Luecker S."/>
            <person name="Lage O.M."/>
            <person name="Pohl T."/>
            <person name="Merkel B.J."/>
            <person name="Hornburger P."/>
            <person name="Mueller R.-W."/>
            <person name="Bruemmer F."/>
            <person name="Labrenz M."/>
            <person name="Spormann A.M."/>
            <person name="Op den Camp H."/>
            <person name="Overmann J."/>
            <person name="Amann R."/>
            <person name="Jetten M.S.M."/>
            <person name="Mascher T."/>
            <person name="Medema M.H."/>
            <person name="Devos D.P."/>
            <person name="Kaster A.-K."/>
            <person name="Ovreas L."/>
            <person name="Rohde M."/>
            <person name="Galperin M.Y."/>
            <person name="Jogler C."/>
        </authorList>
    </citation>
    <scope>NUCLEOTIDE SEQUENCE [LARGE SCALE GENOMIC DNA]</scope>
    <source>
        <strain evidence="1 2">K22_7</strain>
    </source>
</reference>
<evidence type="ECO:0000313" key="1">
    <source>
        <dbReference type="EMBL" id="QDT04747.1"/>
    </source>
</evidence>
<keyword evidence="2" id="KW-1185">Reference proteome</keyword>
<gene>
    <name evidence="1" type="ORF">K227x_31420</name>
</gene>
<organism evidence="1 2">
    <name type="scientific">Rubripirellula lacrimiformis</name>
    <dbReference type="NCBI Taxonomy" id="1930273"/>
    <lineage>
        <taxon>Bacteria</taxon>
        <taxon>Pseudomonadati</taxon>
        <taxon>Planctomycetota</taxon>
        <taxon>Planctomycetia</taxon>
        <taxon>Pirellulales</taxon>
        <taxon>Pirellulaceae</taxon>
        <taxon>Rubripirellula</taxon>
    </lineage>
</organism>
<accession>A0A517NC87</accession>
<dbReference type="Proteomes" id="UP000318538">
    <property type="component" value="Chromosome"/>
</dbReference>
<sequence length="127" mass="14599">MHLVSKDILIHRFVPDDGAPTAAVRVTHRTERKDAICNATISPHDNLRTAMAELVEKLNPHPDHIGRPKLLMFDEVTLKLPESTQDGLITEMLWNFTRSQWQYFVKCRNDHASGVYDFADLQLFEEA</sequence>
<proteinExistence type="predicted"/>
<protein>
    <submittedName>
        <fullName evidence="1">Uncharacterized protein</fullName>
    </submittedName>
</protein>
<evidence type="ECO:0000313" key="2">
    <source>
        <dbReference type="Proteomes" id="UP000318538"/>
    </source>
</evidence>
<dbReference type="AlphaFoldDB" id="A0A517NC87"/>
<dbReference type="RefSeq" id="WP_145170523.1">
    <property type="nucleotide sequence ID" value="NZ_CP036525.1"/>
</dbReference>
<dbReference type="EMBL" id="CP036525">
    <property type="protein sequence ID" value="QDT04747.1"/>
    <property type="molecule type" value="Genomic_DNA"/>
</dbReference>
<name>A0A517NC87_9BACT</name>
<dbReference type="KEGG" id="rlc:K227x_31420"/>